<evidence type="ECO:0000313" key="2">
    <source>
        <dbReference type="EMBL" id="GAA2358470.1"/>
    </source>
</evidence>
<dbReference type="EMBL" id="BAAARA010000019">
    <property type="protein sequence ID" value="GAA2358470.1"/>
    <property type="molecule type" value="Genomic_DNA"/>
</dbReference>
<comment type="caution">
    <text evidence="2">The sequence shown here is derived from an EMBL/GenBank/DDBJ whole genome shotgun (WGS) entry which is preliminary data.</text>
</comment>
<gene>
    <name evidence="2" type="ORF">GCM10009854_41070</name>
</gene>
<name>A0ABN3GSH5_9PSEU</name>
<dbReference type="Proteomes" id="UP001501218">
    <property type="component" value="Unassembled WGS sequence"/>
</dbReference>
<dbReference type="SUPFAM" id="SSF53474">
    <property type="entry name" value="alpha/beta-Hydrolases"/>
    <property type="match status" value="1"/>
</dbReference>
<dbReference type="Gene3D" id="3.40.50.1820">
    <property type="entry name" value="alpha/beta hydrolase"/>
    <property type="match status" value="1"/>
</dbReference>
<accession>A0ABN3GSH5</accession>
<keyword evidence="2" id="KW-0378">Hydrolase</keyword>
<feature type="domain" description="Dienelactone hydrolase" evidence="1">
    <location>
        <begin position="88"/>
        <end position="194"/>
    </location>
</feature>
<dbReference type="GO" id="GO:0016787">
    <property type="term" value="F:hydrolase activity"/>
    <property type="evidence" value="ECO:0007669"/>
    <property type="project" value="UniProtKB-KW"/>
</dbReference>
<organism evidence="2 3">
    <name type="scientific">Saccharopolyspora halophila</name>
    <dbReference type="NCBI Taxonomy" id="405551"/>
    <lineage>
        <taxon>Bacteria</taxon>
        <taxon>Bacillati</taxon>
        <taxon>Actinomycetota</taxon>
        <taxon>Actinomycetes</taxon>
        <taxon>Pseudonocardiales</taxon>
        <taxon>Pseudonocardiaceae</taxon>
        <taxon>Saccharopolyspora</taxon>
    </lineage>
</organism>
<evidence type="ECO:0000259" key="1">
    <source>
        <dbReference type="Pfam" id="PF01738"/>
    </source>
</evidence>
<proteinExistence type="predicted"/>
<dbReference type="Pfam" id="PF01738">
    <property type="entry name" value="DLH"/>
    <property type="match status" value="1"/>
</dbReference>
<keyword evidence="3" id="KW-1185">Reference proteome</keyword>
<dbReference type="RefSeq" id="WP_344135375.1">
    <property type="nucleotide sequence ID" value="NZ_BAAARA010000019.1"/>
</dbReference>
<evidence type="ECO:0000313" key="3">
    <source>
        <dbReference type="Proteomes" id="UP001501218"/>
    </source>
</evidence>
<reference evidence="2 3" key="1">
    <citation type="journal article" date="2019" name="Int. J. Syst. Evol. Microbiol.">
        <title>The Global Catalogue of Microorganisms (GCM) 10K type strain sequencing project: providing services to taxonomists for standard genome sequencing and annotation.</title>
        <authorList>
            <consortium name="The Broad Institute Genomics Platform"/>
            <consortium name="The Broad Institute Genome Sequencing Center for Infectious Disease"/>
            <person name="Wu L."/>
            <person name="Ma J."/>
        </authorList>
    </citation>
    <scope>NUCLEOTIDE SEQUENCE [LARGE SCALE GENOMIC DNA]</scope>
    <source>
        <strain evidence="2 3">JCM 16221</strain>
    </source>
</reference>
<dbReference type="InterPro" id="IPR002925">
    <property type="entry name" value="Dienelactn_hydro"/>
</dbReference>
<sequence>MNYAEPSLRVLPASTRETGAVVLVLHGGRAQSTDPVRPAQLAYRRMLPFARAAHRAVAVEGAAVWLLCNRVRGWNEPALDAVVDASWALREVERRHPGAGVVLVGHSMGGRAALRLAGSGPVRAVCALAPWTEPRDPVAQLAGRQVLLLHGDRDRVTSAPASAEYARRAARAGAEVEHVVLPGTGHAMLRHAAEWHARTRDFVTAGVRLIAEENEHRSAP</sequence>
<protein>
    <submittedName>
        <fullName evidence="2">Alpha/beta hydrolase</fullName>
    </submittedName>
</protein>
<dbReference type="InterPro" id="IPR029058">
    <property type="entry name" value="AB_hydrolase_fold"/>
</dbReference>